<dbReference type="Pfam" id="PF00400">
    <property type="entry name" value="WD40"/>
    <property type="match status" value="2"/>
</dbReference>
<feature type="repeat" description="WD" evidence="3">
    <location>
        <begin position="163"/>
        <end position="205"/>
    </location>
</feature>
<evidence type="ECO:0000256" key="2">
    <source>
        <dbReference type="ARBA" id="ARBA00022737"/>
    </source>
</evidence>
<evidence type="ECO:0000256" key="4">
    <source>
        <dbReference type="SAM" id="MobiDB-lite"/>
    </source>
</evidence>
<accession>A0A6G1J5E0</accession>
<dbReference type="PROSITE" id="PS50082">
    <property type="entry name" value="WD_REPEATS_2"/>
    <property type="match status" value="1"/>
</dbReference>
<dbReference type="PANTHER" id="PTHR22889">
    <property type="entry name" value="WD REPEAT-CONTAINING PROTEIN 89"/>
    <property type="match status" value="1"/>
</dbReference>
<gene>
    <name evidence="5" type="ORF">K458DRAFT_337499</name>
</gene>
<keyword evidence="6" id="KW-1185">Reference proteome</keyword>
<dbReference type="SUPFAM" id="SSF50978">
    <property type="entry name" value="WD40 repeat-like"/>
    <property type="match status" value="1"/>
</dbReference>
<dbReference type="InterPro" id="IPR036322">
    <property type="entry name" value="WD40_repeat_dom_sf"/>
</dbReference>
<dbReference type="InterPro" id="IPR039328">
    <property type="entry name" value="WDR89"/>
</dbReference>
<keyword evidence="2" id="KW-0677">Repeat</keyword>
<dbReference type="SMART" id="SM00320">
    <property type="entry name" value="WD40"/>
    <property type="match status" value="3"/>
</dbReference>
<dbReference type="AlphaFoldDB" id="A0A6G1J5E0"/>
<dbReference type="InterPro" id="IPR001680">
    <property type="entry name" value="WD40_rpt"/>
</dbReference>
<dbReference type="Proteomes" id="UP000799291">
    <property type="component" value="Unassembled WGS sequence"/>
</dbReference>
<organism evidence="5 6">
    <name type="scientific">Lentithecium fluviatile CBS 122367</name>
    <dbReference type="NCBI Taxonomy" id="1168545"/>
    <lineage>
        <taxon>Eukaryota</taxon>
        <taxon>Fungi</taxon>
        <taxon>Dikarya</taxon>
        <taxon>Ascomycota</taxon>
        <taxon>Pezizomycotina</taxon>
        <taxon>Dothideomycetes</taxon>
        <taxon>Pleosporomycetidae</taxon>
        <taxon>Pleosporales</taxon>
        <taxon>Massarineae</taxon>
        <taxon>Lentitheciaceae</taxon>
        <taxon>Lentithecium</taxon>
    </lineage>
</organism>
<name>A0A6G1J5E0_9PLEO</name>
<dbReference type="InterPro" id="IPR015943">
    <property type="entry name" value="WD40/YVTN_repeat-like_dom_sf"/>
</dbReference>
<feature type="compositionally biased region" description="Basic residues" evidence="4">
    <location>
        <begin position="366"/>
        <end position="379"/>
    </location>
</feature>
<dbReference type="Gene3D" id="2.130.10.10">
    <property type="entry name" value="YVTN repeat-like/Quinoprotein amine dehydrogenase"/>
    <property type="match status" value="1"/>
</dbReference>
<evidence type="ECO:0000313" key="5">
    <source>
        <dbReference type="EMBL" id="KAF2685403.1"/>
    </source>
</evidence>
<protein>
    <submittedName>
        <fullName evidence="5">WD40 repeat-like protein</fullName>
    </submittedName>
</protein>
<keyword evidence="1 3" id="KW-0853">WD repeat</keyword>
<evidence type="ECO:0000313" key="6">
    <source>
        <dbReference type="Proteomes" id="UP000799291"/>
    </source>
</evidence>
<proteinExistence type="predicted"/>
<sequence length="394" mass="43783">MAPQSLRSAHSSGLELPANSYIYKIIATVPRTDPLTYHQADQLAVISSDDSLRFLDPATLNTLPNGVNGYVNGKITCLERGNDLPSNLVATAGRDGLVRYWDKRSRGKVAEIQSPHKLISSLVCDTQKNFLAAGIENPDDGPGVSPVYIWDQRNISKPMLEFVESHTDTVTDLQLHPTLPTLLLSASTDGLVNIFDFSKPDEEEALYQVINHRSAVARAGFMYPSTDIYAMGTDETLSFYALQSQAEELPEPAPKAYGDTREQFGCEYLVKMHWVGSEAYIATGKHSSGELTLFPVRKIDGGPLEYICDPENTLHFPGAHGEEIVRDLFTDVHTRTTYTCGEDGYVRAWKMQGGEPIDVAEPEKKSNHKKDKRKEKKEKRKGDDEGKKGRFAPY</sequence>
<evidence type="ECO:0000256" key="1">
    <source>
        <dbReference type="ARBA" id="ARBA00022574"/>
    </source>
</evidence>
<dbReference type="PANTHER" id="PTHR22889:SF0">
    <property type="entry name" value="WD REPEAT-CONTAINING PROTEIN 89"/>
    <property type="match status" value="1"/>
</dbReference>
<dbReference type="EMBL" id="MU005579">
    <property type="protein sequence ID" value="KAF2685403.1"/>
    <property type="molecule type" value="Genomic_DNA"/>
</dbReference>
<dbReference type="OrthoDB" id="25131at2759"/>
<feature type="region of interest" description="Disordered" evidence="4">
    <location>
        <begin position="356"/>
        <end position="394"/>
    </location>
</feature>
<evidence type="ECO:0000256" key="3">
    <source>
        <dbReference type="PROSITE-ProRule" id="PRU00221"/>
    </source>
</evidence>
<reference evidence="5" key="1">
    <citation type="journal article" date="2020" name="Stud. Mycol.">
        <title>101 Dothideomycetes genomes: a test case for predicting lifestyles and emergence of pathogens.</title>
        <authorList>
            <person name="Haridas S."/>
            <person name="Albert R."/>
            <person name="Binder M."/>
            <person name="Bloem J."/>
            <person name="Labutti K."/>
            <person name="Salamov A."/>
            <person name="Andreopoulos B."/>
            <person name="Baker S."/>
            <person name="Barry K."/>
            <person name="Bills G."/>
            <person name="Bluhm B."/>
            <person name="Cannon C."/>
            <person name="Castanera R."/>
            <person name="Culley D."/>
            <person name="Daum C."/>
            <person name="Ezra D."/>
            <person name="Gonzalez J."/>
            <person name="Henrissat B."/>
            <person name="Kuo A."/>
            <person name="Liang C."/>
            <person name="Lipzen A."/>
            <person name="Lutzoni F."/>
            <person name="Magnuson J."/>
            <person name="Mondo S."/>
            <person name="Nolan M."/>
            <person name="Ohm R."/>
            <person name="Pangilinan J."/>
            <person name="Park H.-J."/>
            <person name="Ramirez L."/>
            <person name="Alfaro M."/>
            <person name="Sun H."/>
            <person name="Tritt A."/>
            <person name="Yoshinaga Y."/>
            <person name="Zwiers L.-H."/>
            <person name="Turgeon B."/>
            <person name="Goodwin S."/>
            <person name="Spatafora J."/>
            <person name="Crous P."/>
            <person name="Grigoriev I."/>
        </authorList>
    </citation>
    <scope>NUCLEOTIDE SEQUENCE</scope>
    <source>
        <strain evidence="5">CBS 122367</strain>
    </source>
</reference>